<sequence>MPPKSALKSPTANNKKRKSSLVSPSRSNTPKKDDTKQLRLDTFFSKPKVRKIEVEETKAIVVEAFSAPPPIEEVVLDDESSVESPVPLNIQQNVIIMDELSSDSTTSLSLSLSSSSSLESRADDRSNEKNIEEVIKPSESYSEAQVVDEVMIEMSQTSNKLSPVNTEDSMDLFNDDCYAQFCKPSENKPVIDFSFGNVMSFDYEAEKRLLEEHKREVAESFKIQQINKELNEQIRQLEEESTKRQLEKEQQTPTNKQKMESMKKMLEDEGITDIDVSILDSQESNEDFLKVYLYTTLPEEIQRFYIFDIAKVLRREFKNGESFESLSQKVEQYSQFSVENYKHISRNVSHKLTAEQTEASSLLFTKFSSVEEFQELLDEFGVNLTKQNQKFEVICPEEIVPLYNVLQTNSKTISFLIKKMIQFQLKQPCNDISVFLITLFICMNRCVPQSMVQYIQGNIFNPSSVQISQELKEIFDSSLSNYLFSNSLLRDFNNCMKSSLNPTNINTVVEMVLDKFGFFTNVPSLDLNQVTHHSLLQTTKHYFPPCFSQFVKSKPFFNMSQAVRDLFKKMFLLILTQVTNYQLLSKDTILSYEGIPPTEQLIPLLKHSLEFMRNLSEECPVGNNANYACLHMFETMLSMLQCIFDKTIPKNLNEVEQEFKEVCSSFSQSLSDILPVENYRFFANLQLIPFLDSLFPSKVNISGSGIVQKTISSMIKK</sequence>
<dbReference type="GeneID" id="8852196"/>
<feature type="compositionally biased region" description="Low complexity" evidence="2">
    <location>
        <begin position="108"/>
        <end position="119"/>
    </location>
</feature>
<evidence type="ECO:0000256" key="2">
    <source>
        <dbReference type="SAM" id="MobiDB-lite"/>
    </source>
</evidence>
<dbReference type="AlphaFoldDB" id="D2VIT5"/>
<dbReference type="VEuPathDB" id="AmoebaDB:NAEGRDRAFT_68789"/>
<dbReference type="Proteomes" id="UP000006671">
    <property type="component" value="Unassembled WGS sequence"/>
</dbReference>
<evidence type="ECO:0000313" key="4">
    <source>
        <dbReference type="Proteomes" id="UP000006671"/>
    </source>
</evidence>
<dbReference type="EMBL" id="GG738874">
    <property type="protein sequence ID" value="EFC43408.1"/>
    <property type="molecule type" value="Genomic_DNA"/>
</dbReference>
<feature type="coiled-coil region" evidence="1">
    <location>
        <begin position="220"/>
        <end position="250"/>
    </location>
</feature>
<evidence type="ECO:0000313" key="3">
    <source>
        <dbReference type="EMBL" id="EFC43408.1"/>
    </source>
</evidence>
<feature type="compositionally biased region" description="Basic and acidic residues" evidence="2">
    <location>
        <begin position="30"/>
        <end position="39"/>
    </location>
</feature>
<feature type="region of interest" description="Disordered" evidence="2">
    <location>
        <begin position="108"/>
        <end position="129"/>
    </location>
</feature>
<keyword evidence="1" id="KW-0175">Coiled coil</keyword>
<dbReference type="RefSeq" id="XP_002676152.1">
    <property type="nucleotide sequence ID" value="XM_002676106.1"/>
</dbReference>
<name>D2VIT5_NAEGR</name>
<reference evidence="3 4" key="1">
    <citation type="journal article" date="2010" name="Cell">
        <title>The genome of Naegleria gruberi illuminates early eukaryotic versatility.</title>
        <authorList>
            <person name="Fritz-Laylin L.K."/>
            <person name="Prochnik S.E."/>
            <person name="Ginger M.L."/>
            <person name="Dacks J.B."/>
            <person name="Carpenter M.L."/>
            <person name="Field M.C."/>
            <person name="Kuo A."/>
            <person name="Paredez A."/>
            <person name="Chapman J."/>
            <person name="Pham J."/>
            <person name="Shu S."/>
            <person name="Neupane R."/>
            <person name="Cipriano M."/>
            <person name="Mancuso J."/>
            <person name="Tu H."/>
            <person name="Salamov A."/>
            <person name="Lindquist E."/>
            <person name="Shapiro H."/>
            <person name="Lucas S."/>
            <person name="Grigoriev I.V."/>
            <person name="Cande W.Z."/>
            <person name="Fulton C."/>
            <person name="Rokhsar D.S."/>
            <person name="Dawson S.C."/>
        </authorList>
    </citation>
    <scope>NUCLEOTIDE SEQUENCE [LARGE SCALE GENOMIC DNA]</scope>
    <source>
        <strain evidence="3 4">NEG-M</strain>
    </source>
</reference>
<feature type="compositionally biased region" description="Basic and acidic residues" evidence="2">
    <location>
        <begin position="120"/>
        <end position="129"/>
    </location>
</feature>
<protein>
    <submittedName>
        <fullName evidence="3">Predicted protein</fullName>
    </submittedName>
</protein>
<gene>
    <name evidence="3" type="ORF">NAEGRDRAFT_68789</name>
</gene>
<dbReference type="InParanoid" id="D2VIT5"/>
<accession>D2VIT5</accession>
<feature type="region of interest" description="Disordered" evidence="2">
    <location>
        <begin position="1"/>
        <end position="39"/>
    </location>
</feature>
<evidence type="ECO:0000256" key="1">
    <source>
        <dbReference type="SAM" id="Coils"/>
    </source>
</evidence>
<keyword evidence="4" id="KW-1185">Reference proteome</keyword>
<dbReference type="OMA" id="HNTANDR"/>
<proteinExistence type="predicted"/>
<organism evidence="4">
    <name type="scientific">Naegleria gruberi</name>
    <name type="common">Amoeba</name>
    <dbReference type="NCBI Taxonomy" id="5762"/>
    <lineage>
        <taxon>Eukaryota</taxon>
        <taxon>Discoba</taxon>
        <taxon>Heterolobosea</taxon>
        <taxon>Tetramitia</taxon>
        <taxon>Eutetramitia</taxon>
        <taxon>Vahlkampfiidae</taxon>
        <taxon>Naegleria</taxon>
    </lineage>
</organism>
<dbReference type="KEGG" id="ngr:NAEGRDRAFT_68789"/>